<dbReference type="Proteomes" id="UP000509249">
    <property type="component" value="Chromosome"/>
</dbReference>
<evidence type="ECO:0000313" key="5">
    <source>
        <dbReference type="EMBL" id="BBU33892.1"/>
    </source>
</evidence>
<evidence type="ECO:0000256" key="3">
    <source>
        <dbReference type="ARBA" id="ARBA00022679"/>
    </source>
</evidence>
<dbReference type="InterPro" id="IPR005477">
    <property type="entry name" value="Dxylulose-5-P_synthase"/>
</dbReference>
<keyword evidence="4" id="KW-0786">Thiamine pyrophosphate</keyword>
<sequence>MNLIDIKSPADLKGLSLTELTDLTAQARQALMTKVSEHGGHYQSYGICTWYE</sequence>
<dbReference type="AlphaFoldDB" id="A0AB35HFH3"/>
<protein>
    <recommendedName>
        <fullName evidence="9">1-deoxy-D-xylulose-5-phosphate synthase</fullName>
    </recommendedName>
</protein>
<comment type="cofactor">
    <cofactor evidence="1">
        <name>Mg(2+)</name>
        <dbReference type="ChEBI" id="CHEBI:18420"/>
    </cofactor>
</comment>
<dbReference type="Pfam" id="PF13292">
    <property type="entry name" value="DXP_synthase_N"/>
    <property type="match status" value="1"/>
</dbReference>
<dbReference type="GO" id="GO:0016114">
    <property type="term" value="P:terpenoid biosynthetic process"/>
    <property type="evidence" value="ECO:0007669"/>
    <property type="project" value="InterPro"/>
</dbReference>
<evidence type="ECO:0000313" key="8">
    <source>
        <dbReference type="Proteomes" id="UP001198010"/>
    </source>
</evidence>
<dbReference type="EMBL" id="AP022321">
    <property type="protein sequence ID" value="BBU33892.1"/>
    <property type="molecule type" value="Genomic_DNA"/>
</dbReference>
<proteinExistence type="predicted"/>
<reference evidence="5 7" key="1">
    <citation type="journal article" date="2020" name="Int. J. Syst. Evol. Microbiol.">
        <title>Veillonella nakazawae sp. nov., an anaerobic gram-negative coccus isolated from the oral cavity of Japanese children.</title>
        <authorList>
            <person name="Mashima I."/>
            <person name="Theodorea C.F."/>
            <person name="Djais A.A."/>
            <person name="Kunihiro T."/>
            <person name="Kawamura Y."/>
            <person name="Otomo M."/>
            <person name="Saitoh M."/>
            <person name="Tamai R."/>
            <person name="Kiyoura Y."/>
        </authorList>
    </citation>
    <scope>NUCLEOTIDE SEQUENCE [LARGE SCALE GENOMIC DNA]</scope>
    <source>
        <strain evidence="5 7">T1-7</strain>
    </source>
</reference>
<keyword evidence="3" id="KW-0808">Transferase</keyword>
<evidence type="ECO:0000256" key="2">
    <source>
        <dbReference type="ARBA" id="ARBA00011738"/>
    </source>
</evidence>
<evidence type="ECO:0000313" key="7">
    <source>
        <dbReference type="Proteomes" id="UP000509249"/>
    </source>
</evidence>
<keyword evidence="7" id="KW-1185">Reference proteome</keyword>
<evidence type="ECO:0000256" key="4">
    <source>
        <dbReference type="ARBA" id="ARBA00023052"/>
    </source>
</evidence>
<dbReference type="Proteomes" id="UP001198010">
    <property type="component" value="Unassembled WGS sequence"/>
</dbReference>
<dbReference type="GO" id="GO:0008661">
    <property type="term" value="F:1-deoxy-D-xylulose-5-phosphate synthase activity"/>
    <property type="evidence" value="ECO:0007669"/>
    <property type="project" value="InterPro"/>
</dbReference>
<evidence type="ECO:0000256" key="1">
    <source>
        <dbReference type="ARBA" id="ARBA00001946"/>
    </source>
</evidence>
<comment type="subunit">
    <text evidence="2">Homodimer.</text>
</comment>
<evidence type="ECO:0000313" key="6">
    <source>
        <dbReference type="EMBL" id="MCB8606080.1"/>
    </source>
</evidence>
<evidence type="ECO:0008006" key="9">
    <source>
        <dbReference type="Google" id="ProtNLM"/>
    </source>
</evidence>
<gene>
    <name evidence="6" type="ORF">LJD63_07385</name>
    <name evidence="5" type="ORF">VEIT17_03380</name>
</gene>
<organism evidence="6 8">
    <name type="scientific">Veillonella nakazawae</name>
    <dbReference type="NCBI Taxonomy" id="2682456"/>
    <lineage>
        <taxon>Bacteria</taxon>
        <taxon>Bacillati</taxon>
        <taxon>Bacillota</taxon>
        <taxon>Negativicutes</taxon>
        <taxon>Veillonellales</taxon>
        <taxon>Veillonellaceae</taxon>
        <taxon>Veillonella</taxon>
    </lineage>
</organism>
<reference evidence="6" key="2">
    <citation type="submission" date="2021-10" db="EMBL/GenBank/DDBJ databases">
        <title>Collection of gut derived symbiotic bacterial strains cultured from healthy donors.</title>
        <authorList>
            <person name="Lin H."/>
            <person name="Littmann E."/>
            <person name="Kohout C."/>
            <person name="Pamer E.G."/>
        </authorList>
    </citation>
    <scope>NUCLEOTIDE SEQUENCE</scope>
    <source>
        <strain evidence="6">DFI.4.35</strain>
    </source>
</reference>
<dbReference type="EMBL" id="JAJDLA010000011">
    <property type="protein sequence ID" value="MCB8606080.1"/>
    <property type="molecule type" value="Genomic_DNA"/>
</dbReference>
<dbReference type="RefSeq" id="WP_024065970.1">
    <property type="nucleotide sequence ID" value="NZ_AP022321.1"/>
</dbReference>
<name>A0AB35HFH3_9FIRM</name>
<accession>A0AB35HFH3</accession>